<feature type="compositionally biased region" description="Polar residues" evidence="1">
    <location>
        <begin position="829"/>
        <end position="856"/>
    </location>
</feature>
<feature type="compositionally biased region" description="Basic and acidic residues" evidence="1">
    <location>
        <begin position="925"/>
        <end position="934"/>
    </location>
</feature>
<reference evidence="2" key="1">
    <citation type="submission" date="2018-09" db="EMBL/GenBank/DDBJ databases">
        <title>whole genome sequence of T. equiperdum IVM-t1 strain.</title>
        <authorList>
            <person name="Suganuma K."/>
        </authorList>
    </citation>
    <scope>NUCLEOTIDE SEQUENCE [LARGE SCALE GENOMIC DNA]</scope>
    <source>
        <strain evidence="2">IVM-t1</strain>
    </source>
</reference>
<feature type="compositionally biased region" description="Polar residues" evidence="1">
    <location>
        <begin position="1091"/>
        <end position="1117"/>
    </location>
</feature>
<dbReference type="Proteomes" id="UP000266743">
    <property type="component" value="Chromosome 10"/>
</dbReference>
<protein>
    <submittedName>
        <fullName evidence="2">Uncharacterized protein</fullName>
    </submittedName>
</protein>
<feature type="compositionally biased region" description="Basic residues" evidence="1">
    <location>
        <begin position="291"/>
        <end position="310"/>
    </location>
</feature>
<organism evidence="2">
    <name type="scientific">Trypanosoma brucei equiperdum</name>
    <dbReference type="NCBI Taxonomy" id="630700"/>
    <lineage>
        <taxon>Eukaryota</taxon>
        <taxon>Discoba</taxon>
        <taxon>Euglenozoa</taxon>
        <taxon>Kinetoplastea</taxon>
        <taxon>Metakinetoplastina</taxon>
        <taxon>Trypanosomatida</taxon>
        <taxon>Trypanosomatidae</taxon>
        <taxon>Trypanosoma</taxon>
    </lineage>
</organism>
<accession>A0A3L6KZM6</accession>
<feature type="region of interest" description="Disordered" evidence="1">
    <location>
        <begin position="291"/>
        <end position="325"/>
    </location>
</feature>
<gene>
    <name evidence="2" type="ORF">DPX39_100139600</name>
</gene>
<evidence type="ECO:0000313" key="2">
    <source>
        <dbReference type="EMBL" id="RHW69802.1"/>
    </source>
</evidence>
<dbReference type="AlphaFoldDB" id="A0A3L6KZM6"/>
<feature type="compositionally biased region" description="Polar residues" evidence="1">
    <location>
        <begin position="913"/>
        <end position="923"/>
    </location>
</feature>
<sequence length="1117" mass="121421">MSTPPHAREAGAIVTNTPLSIATTTATGGVVSSPCGAAPGTTVTSRGRVLNTQYQKEVTSATVKEVDVVRRGLRCVETRIHQLESRVQHVNPWVVQHMWETLCELRDKVGLEYDKPDENVWMEGTHSGNIRSSRCPGAVTQTKGTSSSFLKDGTKGIQVQRGRSAVRLNDNNTNDANNLNTLVSSESDDNSSSGLCGAGTVDAGSSCSFGAASKGMPRPHRRESLAKSVLRVVRQLPSVECQWVFWRLEQQEYTARQRIALDENTYRNTLLVHLAGRLSTASTVYTVRRHSKMVVSPSRKRGKQKQRGRRGMYESSVLDTDSSSDEEGVFTMSNWSGSKDTAACGRSCDNTTAQLDSVIGVLLNDHSFMEQITSNVSQRLASLIEQSDSFQDKDMSPKNALPSALLLAIGDTVEKFAKSHHESLYQQVQGYLTQQRELGRTQEERLWSCIAEHEAAWSRRATEDRAVSCELLEQQQRFLALGKEDADSCHEVRRELLKLCAEVIHATERVSTEASCTLVPSVREDRAERSQEVRSTQDDALELRLDVLSASVAQLHGELEGLRLKTEAAEILSGVKSTESTQGKVSREQEKQLSFLRAAVEDMRQTISVLVQNSSAAEEWAAKCKVDDTQLRGIIDKQKRMEDEIRLIVTASGATLPMPLPSHDIQAGATPPSGVTAMYPISVEDAVLNAQHTLLAVVKGGESPKAPYARALSALCTTLQHISDLYKLGTGTFGSCLRLVLSSDPSSLPFEIGTVCQNYLCKHSASELKEAIQVLNVNQMVGKILRDCYRWIQSHVLVFYSFAGGRHPLSCEASSEDLPLAHSKEIGSSPATQSEGFLSSKRTVTPQLNNRTTQGLPQPRNEVDVLRGAPHDVGCAGAVPFGAQSVGGRDRSTVYSDGIATQHLRHCEPQAPQLPSTNPTTEEAGTEHSPLRSDGTADLHKPLIWCPSVATLVEASQSNASQWHAHHSANLSLISGIHLPSRAKDGTEGVQYTEQSLLSDITEYPALVVPSANCSHIQPKGESKEKHVTGYGHLVGTLTMSPVGLPQSLERCPQSVGCSLHSSGSPLAPPSHQWESMKDRNLVNGSRAMVSDQSISTTSNREGRSQGITLSPSTPAG</sequence>
<name>A0A3L6KZM6_9TRYP</name>
<proteinExistence type="predicted"/>
<feature type="region of interest" description="Disordered" evidence="1">
    <location>
        <begin position="125"/>
        <end position="147"/>
    </location>
</feature>
<evidence type="ECO:0000256" key="1">
    <source>
        <dbReference type="SAM" id="MobiDB-lite"/>
    </source>
</evidence>
<feature type="region of interest" description="Disordered" evidence="1">
    <location>
        <begin position="823"/>
        <end position="861"/>
    </location>
</feature>
<feature type="region of interest" description="Disordered" evidence="1">
    <location>
        <begin position="909"/>
        <end position="934"/>
    </location>
</feature>
<dbReference type="EMBL" id="QSBY01000010">
    <property type="protein sequence ID" value="RHW69802.1"/>
    <property type="molecule type" value="Genomic_DNA"/>
</dbReference>
<comment type="caution">
    <text evidence="2">The sequence shown here is derived from an EMBL/GenBank/DDBJ whole genome shotgun (WGS) entry which is preliminary data.</text>
</comment>
<feature type="region of interest" description="Disordered" evidence="1">
    <location>
        <begin position="1084"/>
        <end position="1117"/>
    </location>
</feature>